<accession>A0A5C6XBC2</accession>
<comment type="caution">
    <text evidence="1">The sequence shown here is derived from an EMBL/GenBank/DDBJ whole genome shotgun (WGS) entry which is preliminary data.</text>
</comment>
<sequence>MSMERIMHKPGVVSGVILGMMALLLAGCPSDDVVVSYSDFFVPWDMSPYEFDGQPELEAPARLIFADVAPGQVEVRDAELTNVGRARLALDSVSVEGPFELHYPEFLDGLPGELLPGESVLVQVSYRAETDEGVQGVMRVRTNDPEKSEHEVQLLANTDLPCLELLPVGPLRFGMVERGRPVERALRATNCSREVETRVWVEELEGDDGFEMADAADARGEERVLAAGETVLIPVTFTPTESREYRGLVRLNSDDLLEPQREVELVGEGAPPACPIAQIGVRGIEGSAEAAPRGQFLGRPLETVELTGRGSIAANGEPVVGYEWTLAERPGDTAVTLAENGDPSLQRLYLELVGRYVVELHVTDAEGTRSCEPARMVIETRTDRDIHVQLVWDTPRDSTRDDRSGSDVDLHLLRDGLGGAWNSSPWDCHWQNKTPDWGQPGVTRDNPGLDIDNVTGWGPENINLDEPESGVRYRVGVYYYADHGYGESYATVRIYLGGELQLEMRRRRLTNRQFWEVGDIRWPQQTIEIQDRVYAGFPNL</sequence>
<dbReference type="Gene3D" id="2.60.40.10">
    <property type="entry name" value="Immunoglobulins"/>
    <property type="match status" value="3"/>
</dbReference>
<dbReference type="Proteomes" id="UP000321412">
    <property type="component" value="Unassembled WGS sequence"/>
</dbReference>
<organism evidence="1 2">
    <name type="scientific">Lujinxingia vulgaris</name>
    <dbReference type="NCBI Taxonomy" id="2600176"/>
    <lineage>
        <taxon>Bacteria</taxon>
        <taxon>Deltaproteobacteria</taxon>
        <taxon>Bradymonadales</taxon>
        <taxon>Lujinxingiaceae</taxon>
        <taxon>Lujinxingia</taxon>
    </lineage>
</organism>
<gene>
    <name evidence="1" type="ORF">FRC98_13305</name>
</gene>
<proteinExistence type="predicted"/>
<reference evidence="1 2" key="1">
    <citation type="submission" date="2019-08" db="EMBL/GenBank/DDBJ databases">
        <title>Bradymonadales sp. TMQ4.</title>
        <authorList>
            <person name="Liang Q."/>
        </authorList>
    </citation>
    <scope>NUCLEOTIDE SEQUENCE [LARGE SCALE GENOMIC DNA]</scope>
    <source>
        <strain evidence="1 2">TMQ4</strain>
    </source>
</reference>
<dbReference type="EMBL" id="VOSM01000006">
    <property type="protein sequence ID" value="TXD36097.1"/>
    <property type="molecule type" value="Genomic_DNA"/>
</dbReference>
<dbReference type="InterPro" id="IPR013783">
    <property type="entry name" value="Ig-like_fold"/>
</dbReference>
<evidence type="ECO:0000313" key="2">
    <source>
        <dbReference type="Proteomes" id="UP000321412"/>
    </source>
</evidence>
<evidence type="ECO:0000313" key="1">
    <source>
        <dbReference type="EMBL" id="TXD36097.1"/>
    </source>
</evidence>
<keyword evidence="2" id="KW-1185">Reference proteome</keyword>
<dbReference type="OrthoDB" id="5481749at2"/>
<name>A0A5C6XBC2_9DELT</name>
<dbReference type="AlphaFoldDB" id="A0A5C6XBC2"/>
<dbReference type="PROSITE" id="PS51257">
    <property type="entry name" value="PROKAR_LIPOPROTEIN"/>
    <property type="match status" value="1"/>
</dbReference>
<protein>
    <submittedName>
        <fullName evidence="1">Uncharacterized protein</fullName>
    </submittedName>
</protein>